<dbReference type="EMBL" id="PZKG01000346">
    <property type="protein sequence ID" value="PTE17899.1"/>
    <property type="molecule type" value="Genomic_DNA"/>
</dbReference>
<keyword evidence="1" id="KW-1133">Transmembrane helix</keyword>
<reference evidence="2 3" key="1">
    <citation type="submission" date="2018-03" db="EMBL/GenBank/DDBJ databases">
        <title>Cereibacter changlensis.</title>
        <authorList>
            <person name="Meyer T.E."/>
            <person name="Miller S."/>
            <person name="Lodha T."/>
            <person name="Gandham S."/>
            <person name="Chintalapati S."/>
            <person name="Chintalapati V.R."/>
        </authorList>
    </citation>
    <scope>NUCLEOTIDE SEQUENCE [LARGE SCALE GENOMIC DNA]</scope>
    <source>
        <strain evidence="2 3">JA139</strain>
    </source>
</reference>
<dbReference type="AlphaFoldDB" id="A0A2T4JJ17"/>
<evidence type="ECO:0000313" key="3">
    <source>
        <dbReference type="Proteomes" id="UP000241010"/>
    </source>
</evidence>
<organism evidence="2 3">
    <name type="scientific">Cereibacter changlensis JA139</name>
    <dbReference type="NCBI Taxonomy" id="1188249"/>
    <lineage>
        <taxon>Bacteria</taxon>
        <taxon>Pseudomonadati</taxon>
        <taxon>Pseudomonadota</taxon>
        <taxon>Alphaproteobacteria</taxon>
        <taxon>Rhodobacterales</taxon>
        <taxon>Paracoccaceae</taxon>
        <taxon>Cereibacter</taxon>
    </lineage>
</organism>
<evidence type="ECO:0000256" key="1">
    <source>
        <dbReference type="SAM" id="Phobius"/>
    </source>
</evidence>
<keyword evidence="1" id="KW-0812">Transmembrane</keyword>
<gene>
    <name evidence="2" type="ORF">C5F48_23910</name>
</gene>
<sequence>MNDDLLKEIRDLAIDILAVNQDNRTALGVLNDSVTDVHTDLAHLSDQLDILNHSITVSNQYFMWAVICLMLLTALAMFLVGYKITRE</sequence>
<proteinExistence type="predicted"/>
<comment type="caution">
    <text evidence="2">The sequence shown here is derived from an EMBL/GenBank/DDBJ whole genome shotgun (WGS) entry which is preliminary data.</text>
</comment>
<name>A0A2T4JJ17_9RHOB</name>
<keyword evidence="3" id="KW-1185">Reference proteome</keyword>
<dbReference type="Proteomes" id="UP000241010">
    <property type="component" value="Unassembled WGS sequence"/>
</dbReference>
<keyword evidence="1" id="KW-0472">Membrane</keyword>
<accession>A0A2T4JJ17</accession>
<protein>
    <submittedName>
        <fullName evidence="2">Uncharacterized protein</fullName>
    </submittedName>
</protein>
<dbReference type="RefSeq" id="WP_107666144.1">
    <property type="nucleotide sequence ID" value="NZ_PZKG01000346.1"/>
</dbReference>
<feature type="transmembrane region" description="Helical" evidence="1">
    <location>
        <begin position="61"/>
        <end position="82"/>
    </location>
</feature>
<dbReference type="OrthoDB" id="9899602at2"/>
<evidence type="ECO:0000313" key="2">
    <source>
        <dbReference type="EMBL" id="PTE17899.1"/>
    </source>
</evidence>